<evidence type="ECO:0000313" key="5">
    <source>
        <dbReference type="Proteomes" id="UP000693970"/>
    </source>
</evidence>
<dbReference type="OrthoDB" id="48774at2759"/>
<comment type="caution">
    <text evidence="4">The sequence shown here is derived from an EMBL/GenBank/DDBJ whole genome shotgun (WGS) entry which is preliminary data.</text>
</comment>
<organism evidence="4 5">
    <name type="scientific">Nitzschia inconspicua</name>
    <dbReference type="NCBI Taxonomy" id="303405"/>
    <lineage>
        <taxon>Eukaryota</taxon>
        <taxon>Sar</taxon>
        <taxon>Stramenopiles</taxon>
        <taxon>Ochrophyta</taxon>
        <taxon>Bacillariophyta</taxon>
        <taxon>Bacillariophyceae</taxon>
        <taxon>Bacillariophycidae</taxon>
        <taxon>Bacillariales</taxon>
        <taxon>Bacillariaceae</taxon>
        <taxon>Nitzschia</taxon>
    </lineage>
</organism>
<evidence type="ECO:0000256" key="1">
    <source>
        <dbReference type="SAM" id="MobiDB-lite"/>
    </source>
</evidence>
<dbReference type="Proteomes" id="UP000693970">
    <property type="component" value="Unassembled WGS sequence"/>
</dbReference>
<dbReference type="EMBL" id="JAGRRH010000001">
    <property type="protein sequence ID" value="KAG7374636.1"/>
    <property type="molecule type" value="Genomic_DNA"/>
</dbReference>
<feature type="region of interest" description="Disordered" evidence="1">
    <location>
        <begin position="549"/>
        <end position="602"/>
    </location>
</feature>
<sequence>MPSFSLSTASVAVVFLSTVTMLSAGGVQTSKGPGSFYSGGMVYDRAGNVLYMTGLHYNRAIDDEDMTGNSIDSESNCFLASIEMSDAGQGETFAHFDKWVSWGNPDVLETCSSMTMHNPSQLVVVGSTAPEGFFPNADPAVLLSGIVSVGSKDSLQFLSGATINSHSQPDLKLLYPMAVVSDSNNNVYVAALTSTDNALSETLGGNPSQPNWQKYTKYGSNMYMSIIKLSIREGQLKGVPKGEIDIEELWTQEFPLELEEDNVNASVSIGGLIYKVDSTGREMIVVSGSTRGRGRGYGSSAGGEEDGFLTILDPATGELYSEITAQIRDGSPADDIITGICDDPTDATSFYIVGATKGSIGQQQADLSLIGEPNVNSLQPFIRKINLENLSEIWTLQWATKPPPENDPSSATFAYASDCAVDANGDVFVAGTIDAKASMVQGLMEHSAQGGSDVWVTKIFGESGSVDWMNQFGSSGDEEIAWYGGIVIDADGDPIIMGDTTGSMFRQRSSDDDIQTDIFVLSLDGPTGAIRNSNFIGGTSMIVEVQNEDDITTQTRSPETGDNPMDEQEEELEPLPEDQPPQNEEYPPQADQPEDIPPEVTPDHQYIPVALQIPGPAYAGGIIYDSATNSVMLSGATYKLSDGSISPNSMCFVGMVDLDHAVIHVADTYGSNELNEACSSVAYDSENDIAYTIGAAQNGEGAFAQTSDWDLPVQDSMEAGTVMQLNGRLRLMGGQRLADYAVVYPTTIETYRNYVYVASMASENPYENRPEEGDYPNFTTGGPLKYGSDFFLKIDRFAVTDVPDQYHDPLPATLEQDWEARFNIEDRGTIDVMAMELIGSQALIVVGSTNGSGGPFKETDASDYDGWILKIDPNTGELSSVGAAASARIDSMNKQDDYIYGLCQDRHPTRNMEYFYIVGSTAGKIRNLSDEEQLPEGSTHAFVARVNMDDLSAEWIKHFTMSSPDDSSMKSEALDCAVHINESGESIVYVGGTVRDGALMDGANIKESHGKDDIFVASVNGESGSINWMSQVGSDDHDALAYGKGLEIDAFGNAIVFGETLGTIYAEHGAGEGGKDLILFTISQDGVYLDPRTRVANPPVYYGPTKRSNAPGNGALVAYGVIAGLIAVAAVVCFCQARYLKKKRAVTDKAAIFKYLQKFDVEDVDLRRSPPGGWHGTYLNKLAYGINKAAESTTVEEDIGSEAAPLTHSSVVTDSLFMESSSRPSLGLADDHDEGAEDKSARPGREVV</sequence>
<keyword evidence="2" id="KW-0472">Membrane</keyword>
<feature type="chain" id="PRO_5039932758" evidence="3">
    <location>
        <begin position="25"/>
        <end position="1248"/>
    </location>
</feature>
<keyword evidence="5" id="KW-1185">Reference proteome</keyword>
<feature type="compositionally biased region" description="Acidic residues" evidence="1">
    <location>
        <begin position="564"/>
        <end position="576"/>
    </location>
</feature>
<feature type="signal peptide" evidence="3">
    <location>
        <begin position="1"/>
        <end position="24"/>
    </location>
</feature>
<dbReference type="PANTHER" id="PTHR35580:SF1">
    <property type="entry name" value="PHYTASE-LIKE DOMAIN-CONTAINING PROTEIN"/>
    <property type="match status" value="1"/>
</dbReference>
<reference evidence="4" key="1">
    <citation type="journal article" date="2021" name="Sci. Rep.">
        <title>Diploid genomic architecture of Nitzschia inconspicua, an elite biomass production diatom.</title>
        <authorList>
            <person name="Oliver A."/>
            <person name="Podell S."/>
            <person name="Pinowska A."/>
            <person name="Traller J.C."/>
            <person name="Smith S.R."/>
            <person name="McClure R."/>
            <person name="Beliaev A."/>
            <person name="Bohutskyi P."/>
            <person name="Hill E.A."/>
            <person name="Rabines A."/>
            <person name="Zheng H."/>
            <person name="Allen L.Z."/>
            <person name="Kuo A."/>
            <person name="Grigoriev I.V."/>
            <person name="Allen A.E."/>
            <person name="Hazlebeck D."/>
            <person name="Allen E.E."/>
        </authorList>
    </citation>
    <scope>NUCLEOTIDE SEQUENCE</scope>
    <source>
        <strain evidence="4">Hildebrandi</strain>
    </source>
</reference>
<gene>
    <name evidence="4" type="ORF">IV203_013731</name>
</gene>
<dbReference type="AlphaFoldDB" id="A0A9K3Q887"/>
<keyword evidence="2" id="KW-0812">Transmembrane</keyword>
<keyword evidence="2" id="KW-1133">Transmembrane helix</keyword>
<feature type="transmembrane region" description="Helical" evidence="2">
    <location>
        <begin position="1116"/>
        <end position="1135"/>
    </location>
</feature>
<protein>
    <submittedName>
        <fullName evidence="4">Uncharacterized protein</fullName>
    </submittedName>
</protein>
<evidence type="ECO:0000256" key="3">
    <source>
        <dbReference type="SAM" id="SignalP"/>
    </source>
</evidence>
<keyword evidence="3" id="KW-0732">Signal</keyword>
<reference evidence="4" key="2">
    <citation type="submission" date="2021-04" db="EMBL/GenBank/DDBJ databases">
        <authorList>
            <person name="Podell S."/>
        </authorList>
    </citation>
    <scope>NUCLEOTIDE SEQUENCE</scope>
    <source>
        <strain evidence="4">Hildebrandi</strain>
    </source>
</reference>
<evidence type="ECO:0000256" key="2">
    <source>
        <dbReference type="SAM" id="Phobius"/>
    </source>
</evidence>
<dbReference type="PANTHER" id="PTHR35580">
    <property type="entry name" value="CELL SURFACE GLYCOPROTEIN (S-LAYER PROTEIN)-LIKE PROTEIN"/>
    <property type="match status" value="1"/>
</dbReference>
<accession>A0A9K3Q887</accession>
<evidence type="ECO:0000313" key="4">
    <source>
        <dbReference type="EMBL" id="KAG7374636.1"/>
    </source>
</evidence>
<proteinExistence type="predicted"/>
<name>A0A9K3Q887_9STRA</name>
<feature type="compositionally biased region" description="Basic and acidic residues" evidence="1">
    <location>
        <begin position="1237"/>
        <end position="1248"/>
    </location>
</feature>
<dbReference type="InterPro" id="IPR052918">
    <property type="entry name" value="Motility_Chemotaxis_Reg"/>
</dbReference>
<feature type="region of interest" description="Disordered" evidence="1">
    <location>
        <begin position="1217"/>
        <end position="1248"/>
    </location>
</feature>